<name>A0AAD3CNE1_9STRA</name>
<protein>
    <recommendedName>
        <fullName evidence="5">Fe2OG dioxygenase domain-containing protein</fullName>
    </recommendedName>
</protein>
<evidence type="ECO:0000256" key="2">
    <source>
        <dbReference type="SAM" id="SignalP"/>
    </source>
</evidence>
<comment type="caution">
    <text evidence="3">The sequence shown here is derived from an EMBL/GenBank/DDBJ whole genome shotgun (WGS) entry which is preliminary data.</text>
</comment>
<keyword evidence="2" id="KW-0732">Signal</keyword>
<dbReference type="Proteomes" id="UP001054902">
    <property type="component" value="Unassembled WGS sequence"/>
</dbReference>
<feature type="compositionally biased region" description="Acidic residues" evidence="1">
    <location>
        <begin position="542"/>
        <end position="556"/>
    </location>
</feature>
<organism evidence="3 4">
    <name type="scientific">Chaetoceros tenuissimus</name>
    <dbReference type="NCBI Taxonomy" id="426638"/>
    <lineage>
        <taxon>Eukaryota</taxon>
        <taxon>Sar</taxon>
        <taxon>Stramenopiles</taxon>
        <taxon>Ochrophyta</taxon>
        <taxon>Bacillariophyta</taxon>
        <taxon>Coscinodiscophyceae</taxon>
        <taxon>Chaetocerotophycidae</taxon>
        <taxon>Chaetocerotales</taxon>
        <taxon>Chaetocerotaceae</taxon>
        <taxon>Chaetoceros</taxon>
    </lineage>
</organism>
<reference evidence="3 4" key="1">
    <citation type="journal article" date="2021" name="Sci. Rep.">
        <title>The genome of the diatom Chaetoceros tenuissimus carries an ancient integrated fragment of an extant virus.</title>
        <authorList>
            <person name="Hongo Y."/>
            <person name="Kimura K."/>
            <person name="Takaki Y."/>
            <person name="Yoshida Y."/>
            <person name="Baba S."/>
            <person name="Kobayashi G."/>
            <person name="Nagasaki K."/>
            <person name="Hano T."/>
            <person name="Tomaru Y."/>
        </authorList>
    </citation>
    <scope>NUCLEOTIDE SEQUENCE [LARGE SCALE GENOMIC DNA]</scope>
    <source>
        <strain evidence="3 4">NIES-3715</strain>
    </source>
</reference>
<gene>
    <name evidence="3" type="ORF">CTEN210_04325</name>
</gene>
<accession>A0AAD3CNE1</accession>
<dbReference type="AlphaFoldDB" id="A0AAD3CNE1"/>
<sequence>MKLLNNKKNKKMSSLLLLLTQVMTAASSDIPVITNTMTDLSYDTNNRLSSYYLVFPEADIANNCPSVKATHYGVKLAALKMDSPAMSQVFPEYDESILCHAAVLERGAAKEYAGYPMPHKLHQGPASYKDFDNWFAEHGVKVEVCLMNYSDKQHPLNNYWIPDDNRDPQFNQELKYGERNTRCFFSFLGHKFQVQHSQTQEVLAEFTIEFPLLLGIGKTESHGQIYTEGEFDNQIRSTLKHEWTKKDVPKRTFSPLGFSKGRLPNDVFAAMGAFYYNNQYHKTHEEWKGKGVFVNWWETDVFMIQIPWRMKDKWQQRLVDLVNEWSGIEVEQTVMYGLRQYEEGARLLTHVDRLNTHVLSLIVNVAQGGLEEDWPVEVFDHYGRLHEVIMEPGDIVYYESAKNLHSRNRPLKGKGAYYTNLFTHYRPVGEGDLWYQKETEPGREPVLEVEGECHVPPQVVSKETDHLGYGKVVCDDKRLGSYVSPTLWKVESADDLIGWWEYTSPNLTTQQEVKRVVTEEEGDSEPTDDDDDDDYEGKPDSYYEDDDADDDDDYYEQDGGRDEL</sequence>
<feature type="compositionally biased region" description="Acidic residues" evidence="1">
    <location>
        <begin position="519"/>
        <end position="535"/>
    </location>
</feature>
<proteinExistence type="predicted"/>
<evidence type="ECO:0008006" key="5">
    <source>
        <dbReference type="Google" id="ProtNLM"/>
    </source>
</evidence>
<dbReference type="EMBL" id="BLLK01000023">
    <property type="protein sequence ID" value="GFH47849.1"/>
    <property type="molecule type" value="Genomic_DNA"/>
</dbReference>
<keyword evidence="4" id="KW-1185">Reference proteome</keyword>
<feature type="region of interest" description="Disordered" evidence="1">
    <location>
        <begin position="515"/>
        <end position="564"/>
    </location>
</feature>
<evidence type="ECO:0000313" key="4">
    <source>
        <dbReference type="Proteomes" id="UP001054902"/>
    </source>
</evidence>
<evidence type="ECO:0000256" key="1">
    <source>
        <dbReference type="SAM" id="MobiDB-lite"/>
    </source>
</evidence>
<feature type="chain" id="PRO_5042089781" description="Fe2OG dioxygenase domain-containing protein" evidence="2">
    <location>
        <begin position="28"/>
        <end position="564"/>
    </location>
</feature>
<evidence type="ECO:0000313" key="3">
    <source>
        <dbReference type="EMBL" id="GFH47849.1"/>
    </source>
</evidence>
<feature type="signal peptide" evidence="2">
    <location>
        <begin position="1"/>
        <end position="27"/>
    </location>
</feature>